<accession>A0A383VRN8</accession>
<dbReference type="EMBL" id="FNXT01000804">
    <property type="protein sequence ID" value="SZX67573.1"/>
    <property type="molecule type" value="Genomic_DNA"/>
</dbReference>
<dbReference type="AlphaFoldDB" id="A0A383VRN8"/>
<proteinExistence type="predicted"/>
<evidence type="ECO:0000313" key="3">
    <source>
        <dbReference type="Proteomes" id="UP000256970"/>
    </source>
</evidence>
<keyword evidence="3" id="KW-1185">Reference proteome</keyword>
<gene>
    <name evidence="2" type="ORF">BQ4739_LOCUS7957</name>
</gene>
<sequence length="425" mass="44252">MAKPYLHRIAAAKDAYADHQLLAAAAKQCPEAFAVSLCAAMRMLCSGVCGRSSTAAASSASSTESAASLLSLLPLEVKAGLPPKALLTLVDRITTSAMAVLQSTKLAMAAQASATPGRSSSSSSSWNAQGTGLADLQHVPFVVSLLLTAQKCAAALRAACPKDALDVAATVGRYRIECSPATARMQVTSRAARSMWLIGQLLGELLPAASSSGGSSGGSSSSTAAAAGQTNKDDMDEEYFISLFEMVYACVEWLGWQLCHMQLPGDEAAATPTTTTSSSSPVELATSMPLLTQLLQQHAQLQTALYAAVQRCAAGHSVAQQHDGSSAAAASVVQRVWGDALPGQLRAFGAAVAAALPIGWACNNAACTNLGKLSELQLVYGRGKLCGGCRQVRVCSAEWRSSTGRRGTSWSARNWRRQRQQQEKA</sequence>
<name>A0A383VRN8_TETOB</name>
<feature type="region of interest" description="Disordered" evidence="1">
    <location>
        <begin position="404"/>
        <end position="425"/>
    </location>
</feature>
<reference evidence="2 3" key="1">
    <citation type="submission" date="2016-10" db="EMBL/GenBank/DDBJ databases">
        <authorList>
            <person name="Cai Z."/>
        </authorList>
    </citation>
    <scope>NUCLEOTIDE SEQUENCE [LARGE SCALE GENOMIC DNA]</scope>
</reference>
<evidence type="ECO:0000313" key="2">
    <source>
        <dbReference type="EMBL" id="SZX67573.1"/>
    </source>
</evidence>
<protein>
    <recommendedName>
        <fullName evidence="4">MYND-type domain-containing protein</fullName>
    </recommendedName>
</protein>
<dbReference type="Proteomes" id="UP000256970">
    <property type="component" value="Unassembled WGS sequence"/>
</dbReference>
<evidence type="ECO:0000256" key="1">
    <source>
        <dbReference type="SAM" id="MobiDB-lite"/>
    </source>
</evidence>
<feature type="compositionally biased region" description="Low complexity" evidence="1">
    <location>
        <begin position="404"/>
        <end position="413"/>
    </location>
</feature>
<evidence type="ECO:0008006" key="4">
    <source>
        <dbReference type="Google" id="ProtNLM"/>
    </source>
</evidence>
<organism evidence="2 3">
    <name type="scientific">Tetradesmus obliquus</name>
    <name type="common">Green alga</name>
    <name type="synonym">Acutodesmus obliquus</name>
    <dbReference type="NCBI Taxonomy" id="3088"/>
    <lineage>
        <taxon>Eukaryota</taxon>
        <taxon>Viridiplantae</taxon>
        <taxon>Chlorophyta</taxon>
        <taxon>core chlorophytes</taxon>
        <taxon>Chlorophyceae</taxon>
        <taxon>CS clade</taxon>
        <taxon>Sphaeropleales</taxon>
        <taxon>Scenedesmaceae</taxon>
        <taxon>Tetradesmus</taxon>
    </lineage>
</organism>
<dbReference type="STRING" id="3088.A0A383VRN8"/>